<keyword evidence="3" id="KW-1185">Reference proteome</keyword>
<evidence type="ECO:0000313" key="2">
    <source>
        <dbReference type="EMBL" id="RDG33470.1"/>
    </source>
</evidence>
<organism evidence="2 3">
    <name type="scientific">Streptomyces corynorhini</name>
    <dbReference type="NCBI Taxonomy" id="2282652"/>
    <lineage>
        <taxon>Bacteria</taxon>
        <taxon>Bacillati</taxon>
        <taxon>Actinomycetota</taxon>
        <taxon>Actinomycetes</taxon>
        <taxon>Kitasatosporales</taxon>
        <taxon>Streptomycetaceae</taxon>
        <taxon>Streptomyces</taxon>
    </lineage>
</organism>
<dbReference type="Proteomes" id="UP000253741">
    <property type="component" value="Unassembled WGS sequence"/>
</dbReference>
<dbReference type="AlphaFoldDB" id="A0A370AV58"/>
<protein>
    <submittedName>
        <fullName evidence="2">Uncharacterized protein</fullName>
    </submittedName>
</protein>
<feature type="region of interest" description="Disordered" evidence="1">
    <location>
        <begin position="36"/>
        <end position="78"/>
    </location>
</feature>
<dbReference type="RefSeq" id="WP_114627235.1">
    <property type="nucleotide sequence ID" value="NZ_QQNA01000341.1"/>
</dbReference>
<reference evidence="2 3" key="1">
    <citation type="submission" date="2018-07" db="EMBL/GenBank/DDBJ databases">
        <title>Streptomyces species from bats.</title>
        <authorList>
            <person name="Dunlap C."/>
        </authorList>
    </citation>
    <scope>NUCLEOTIDE SEQUENCE [LARGE SCALE GENOMIC DNA]</scope>
    <source>
        <strain evidence="2 3">AC230</strain>
    </source>
</reference>
<proteinExistence type="predicted"/>
<dbReference type="EMBL" id="QQNA01000341">
    <property type="protein sequence ID" value="RDG33470.1"/>
    <property type="molecule type" value="Genomic_DNA"/>
</dbReference>
<gene>
    <name evidence="2" type="ORF">DVH02_31350</name>
</gene>
<accession>A0A370AV58</accession>
<sequence>MCPSAAARREKAKVFALTRTADAGVVSVWAKAPRTSTVTGRPDVGGVQSPGACRPGGRWWSPVRRGPQAERYGAAGTS</sequence>
<name>A0A370AV58_9ACTN</name>
<evidence type="ECO:0000313" key="3">
    <source>
        <dbReference type="Proteomes" id="UP000253741"/>
    </source>
</evidence>
<evidence type="ECO:0000256" key="1">
    <source>
        <dbReference type="SAM" id="MobiDB-lite"/>
    </source>
</evidence>
<comment type="caution">
    <text evidence="2">The sequence shown here is derived from an EMBL/GenBank/DDBJ whole genome shotgun (WGS) entry which is preliminary data.</text>
</comment>